<evidence type="ECO:0000256" key="4">
    <source>
        <dbReference type="ARBA" id="ARBA00022679"/>
    </source>
</evidence>
<evidence type="ECO:0000259" key="13">
    <source>
        <dbReference type="Pfam" id="PF00294"/>
    </source>
</evidence>
<keyword evidence="5 12" id="KW-0479">Metal-binding</keyword>
<dbReference type="InterPro" id="IPR011611">
    <property type="entry name" value="PfkB_dom"/>
</dbReference>
<evidence type="ECO:0000313" key="15">
    <source>
        <dbReference type="Proteomes" id="UP000037822"/>
    </source>
</evidence>
<dbReference type="InterPro" id="IPR029056">
    <property type="entry name" value="Ribokinase-like"/>
</dbReference>
<dbReference type="Gene3D" id="3.40.1190.20">
    <property type="match status" value="1"/>
</dbReference>
<evidence type="ECO:0000256" key="10">
    <source>
        <dbReference type="ARBA" id="ARBA00022958"/>
    </source>
</evidence>
<feature type="binding site" evidence="12">
    <location>
        <position position="247"/>
    </location>
    <ligand>
        <name>substrate</name>
    </ligand>
</feature>
<keyword evidence="15" id="KW-1185">Reference proteome</keyword>
<dbReference type="InterPro" id="IPR002139">
    <property type="entry name" value="Ribo/fructo_kinase"/>
</dbReference>
<evidence type="ECO:0000256" key="6">
    <source>
        <dbReference type="ARBA" id="ARBA00022741"/>
    </source>
</evidence>
<comment type="function">
    <text evidence="12">Catalyzes the phosphorylation of ribose at O-5 in a reaction requiring ATP and magnesium. The resulting D-ribose-5-phosphate can then be used either for sythesis of nucleotides, histidine, and tryptophan, or as a component of the pentose phosphate pathway.</text>
</comment>
<evidence type="ECO:0000256" key="1">
    <source>
        <dbReference type="ARBA" id="ARBA00005380"/>
    </source>
</evidence>
<evidence type="ECO:0000256" key="11">
    <source>
        <dbReference type="ARBA" id="ARBA00023277"/>
    </source>
</evidence>
<comment type="similarity">
    <text evidence="12">Belongs to the carbohydrate kinase PfkB family. Ribokinase subfamily.</text>
</comment>
<organism evidence="14 15">
    <name type="scientific">Bosea vaviloviae</name>
    <dbReference type="NCBI Taxonomy" id="1526658"/>
    <lineage>
        <taxon>Bacteria</taxon>
        <taxon>Pseudomonadati</taxon>
        <taxon>Pseudomonadota</taxon>
        <taxon>Alphaproteobacteria</taxon>
        <taxon>Hyphomicrobiales</taxon>
        <taxon>Boseaceae</taxon>
        <taxon>Bosea</taxon>
    </lineage>
</organism>
<comment type="caution">
    <text evidence="14">The sequence shown here is derived from an EMBL/GenBank/DDBJ whole genome shotgun (WGS) entry which is preliminary data.</text>
</comment>
<comment type="subunit">
    <text evidence="12">Homodimer.</text>
</comment>
<evidence type="ECO:0000256" key="9">
    <source>
        <dbReference type="ARBA" id="ARBA00022842"/>
    </source>
</evidence>
<feature type="binding site" evidence="12">
    <location>
        <position position="243"/>
    </location>
    <ligand>
        <name>K(+)</name>
        <dbReference type="ChEBI" id="CHEBI:29103"/>
    </ligand>
</feature>
<reference evidence="14 15" key="1">
    <citation type="submission" date="2015-07" db="EMBL/GenBank/DDBJ databases">
        <title>Whole genome sequencing of Bosea vaviloviae isolated from cave pool.</title>
        <authorList>
            <person name="Tan N.E.H."/>
            <person name="Lee Y.P."/>
            <person name="Gan H.M."/>
            <person name="Barton H."/>
            <person name="Savka M.A."/>
        </authorList>
    </citation>
    <scope>NUCLEOTIDE SEQUENCE [LARGE SCALE GENOMIC DNA]</scope>
    <source>
        <strain evidence="14 15">SD260</strain>
    </source>
</reference>
<dbReference type="RefSeq" id="WP_054210425.1">
    <property type="nucleotide sequence ID" value="NZ_LGSZ01000048.1"/>
</dbReference>
<keyword evidence="9 12" id="KW-0460">Magnesium</keyword>
<evidence type="ECO:0000256" key="12">
    <source>
        <dbReference type="HAMAP-Rule" id="MF_01987"/>
    </source>
</evidence>
<dbReference type="GO" id="GO:0004747">
    <property type="term" value="F:ribokinase activity"/>
    <property type="evidence" value="ECO:0007669"/>
    <property type="project" value="UniProtKB-UniRule"/>
</dbReference>
<feature type="binding site" evidence="12">
    <location>
        <begin position="246"/>
        <end position="247"/>
    </location>
    <ligand>
        <name>ATP</name>
        <dbReference type="ChEBI" id="CHEBI:30616"/>
    </ligand>
</feature>
<dbReference type="SUPFAM" id="SSF53613">
    <property type="entry name" value="Ribokinase-like"/>
    <property type="match status" value="1"/>
</dbReference>
<evidence type="ECO:0000256" key="2">
    <source>
        <dbReference type="ARBA" id="ARBA00012035"/>
    </source>
</evidence>
<dbReference type="PANTHER" id="PTHR10584">
    <property type="entry name" value="SUGAR KINASE"/>
    <property type="match status" value="1"/>
</dbReference>
<feature type="binding site" evidence="12">
    <location>
        <position position="286"/>
    </location>
    <ligand>
        <name>K(+)</name>
        <dbReference type="ChEBI" id="CHEBI:29103"/>
    </ligand>
</feature>
<dbReference type="InterPro" id="IPR002173">
    <property type="entry name" value="Carboh/pur_kinase_PfkB_CS"/>
</dbReference>
<dbReference type="Proteomes" id="UP000037822">
    <property type="component" value="Unassembled WGS sequence"/>
</dbReference>
<comment type="similarity">
    <text evidence="1">Belongs to the carbohydrate kinase pfkB family.</text>
</comment>
<dbReference type="GO" id="GO:0046872">
    <property type="term" value="F:metal ion binding"/>
    <property type="evidence" value="ECO:0007669"/>
    <property type="project" value="UniProtKB-KW"/>
</dbReference>
<keyword evidence="7 12" id="KW-0418">Kinase</keyword>
<dbReference type="PANTHER" id="PTHR10584:SF166">
    <property type="entry name" value="RIBOKINASE"/>
    <property type="match status" value="1"/>
</dbReference>
<keyword evidence="8 12" id="KW-0067">ATP-binding</keyword>
<comment type="subcellular location">
    <subcellularLocation>
        <location evidence="12">Cytoplasm</location>
    </subcellularLocation>
</comment>
<feature type="binding site" evidence="12">
    <location>
        <position position="280"/>
    </location>
    <ligand>
        <name>K(+)</name>
        <dbReference type="ChEBI" id="CHEBI:29103"/>
    </ligand>
</feature>
<feature type="binding site" evidence="12">
    <location>
        <begin position="9"/>
        <end position="11"/>
    </location>
    <ligand>
        <name>substrate</name>
    </ligand>
</feature>
<feature type="binding site" evidence="12">
    <location>
        <position position="135"/>
    </location>
    <ligand>
        <name>substrate</name>
    </ligand>
</feature>
<dbReference type="CDD" id="cd01174">
    <property type="entry name" value="ribokinase"/>
    <property type="match status" value="1"/>
</dbReference>
<keyword evidence="4 12" id="KW-0808">Transferase</keyword>
<evidence type="ECO:0000256" key="8">
    <source>
        <dbReference type="ARBA" id="ARBA00022840"/>
    </source>
</evidence>
<keyword evidence="10 12" id="KW-0630">Potassium</keyword>
<gene>
    <name evidence="12" type="primary">rbsK</name>
    <name evidence="14" type="ORF">AE618_18130</name>
</gene>
<feature type="binding site" evidence="12">
    <location>
        <position position="241"/>
    </location>
    <ligand>
        <name>K(+)</name>
        <dbReference type="ChEBI" id="CHEBI:29103"/>
    </ligand>
</feature>
<comment type="activity regulation">
    <text evidence="12">Activated by a monovalent cation that binds near, but not in, the active site. The most likely occupant of the site in vivo is potassium. Ion binding induces a conformational change that may alter substrate affinity.</text>
</comment>
<feature type="binding site" evidence="12">
    <location>
        <begin position="215"/>
        <end position="220"/>
    </location>
    <ligand>
        <name>ATP</name>
        <dbReference type="ChEBI" id="CHEBI:30616"/>
    </ligand>
</feature>
<comment type="caution">
    <text evidence="12">Lacks conserved residue(s) required for the propagation of feature annotation.</text>
</comment>
<feature type="binding site" evidence="12">
    <location>
        <begin position="37"/>
        <end position="41"/>
    </location>
    <ligand>
        <name>substrate</name>
    </ligand>
</feature>
<feature type="active site" description="Proton acceptor" evidence="12">
    <location>
        <position position="247"/>
    </location>
</feature>
<dbReference type="EC" id="2.7.1.15" evidence="2 12"/>
<dbReference type="HAMAP" id="MF_01987">
    <property type="entry name" value="Ribokinase"/>
    <property type="match status" value="1"/>
</dbReference>
<dbReference type="UniPathway" id="UPA00916">
    <property type="reaction ID" value="UER00889"/>
</dbReference>
<proteinExistence type="inferred from homology"/>
<keyword evidence="6 12" id="KW-0547">Nucleotide-binding</keyword>
<dbReference type="GO" id="GO:0019303">
    <property type="term" value="P:D-ribose catabolic process"/>
    <property type="evidence" value="ECO:0007669"/>
    <property type="project" value="UniProtKB-UniRule"/>
</dbReference>
<keyword evidence="12" id="KW-0963">Cytoplasm</keyword>
<keyword evidence="11 12" id="KW-0119">Carbohydrate metabolism</keyword>
<evidence type="ECO:0000256" key="3">
    <source>
        <dbReference type="ARBA" id="ARBA00016943"/>
    </source>
</evidence>
<name>A0A0N1FGN0_9HYPH</name>
<dbReference type="PATRIC" id="fig|1526658.3.peg.379"/>
<evidence type="ECO:0000313" key="14">
    <source>
        <dbReference type="EMBL" id="KPH79749.1"/>
    </source>
</evidence>
<dbReference type="Pfam" id="PF00294">
    <property type="entry name" value="PfkB"/>
    <property type="match status" value="1"/>
</dbReference>
<feature type="domain" description="Carbohydrate kinase PfkB" evidence="13">
    <location>
        <begin position="2"/>
        <end position="288"/>
    </location>
</feature>
<dbReference type="OrthoDB" id="9775849at2"/>
<dbReference type="EMBL" id="LGSZ01000048">
    <property type="protein sequence ID" value="KPH79749.1"/>
    <property type="molecule type" value="Genomic_DNA"/>
</dbReference>
<dbReference type="PRINTS" id="PR00990">
    <property type="entry name" value="RIBOKINASE"/>
</dbReference>
<dbReference type="AlphaFoldDB" id="A0A0N1FGN0"/>
<evidence type="ECO:0000256" key="5">
    <source>
        <dbReference type="ARBA" id="ARBA00022723"/>
    </source>
</evidence>
<accession>A0A0N1FGN0</accession>
<dbReference type="GO" id="GO:0005829">
    <property type="term" value="C:cytosol"/>
    <property type="evidence" value="ECO:0007669"/>
    <property type="project" value="TreeGrafter"/>
</dbReference>
<dbReference type="GO" id="GO:0005524">
    <property type="term" value="F:ATP binding"/>
    <property type="evidence" value="ECO:0007669"/>
    <property type="project" value="UniProtKB-UniRule"/>
</dbReference>
<sequence>MIVVFGSLNVDLVTAVERLPGAGETVIGPAYELHPGGKGANQALAARRAGAEVVLVGAVGRDGFADIALSLLAADGVDLSDVARVEAPTGAAFIAVDAAGSNQIVVAAGANALARADALASLSLGEGDILLLQREVPEAECLVAARRMKRAGGRVILNLAPAGPPADELLDCLDILIVNEHEALVLAQSLGWLEREPDAIARRCDAERGIACIATLGADGAVGWHGGVCRRLAAPTVAVVDTVAAGDSFTGAFAAALSAGFGFSGALQRGLAAGSLACTVAGAQPSVPRREAIEAMVGQSFL</sequence>
<feature type="binding site" evidence="12">
    <location>
        <position position="277"/>
    </location>
    <ligand>
        <name>K(+)</name>
        <dbReference type="ChEBI" id="CHEBI:29103"/>
    </ligand>
</feature>
<evidence type="ECO:0000256" key="7">
    <source>
        <dbReference type="ARBA" id="ARBA00022777"/>
    </source>
</evidence>
<feature type="binding site" evidence="12">
    <location>
        <position position="282"/>
    </location>
    <ligand>
        <name>K(+)</name>
        <dbReference type="ChEBI" id="CHEBI:29103"/>
    </ligand>
</feature>
<comment type="pathway">
    <text evidence="12">Carbohydrate metabolism; D-ribose degradation; D-ribose 5-phosphate from beta-D-ribopyranose: step 2/2.</text>
</comment>
<comment type="catalytic activity">
    <reaction evidence="12">
        <text>D-ribose + ATP = D-ribose 5-phosphate + ADP + H(+)</text>
        <dbReference type="Rhea" id="RHEA:13697"/>
        <dbReference type="ChEBI" id="CHEBI:15378"/>
        <dbReference type="ChEBI" id="CHEBI:30616"/>
        <dbReference type="ChEBI" id="CHEBI:47013"/>
        <dbReference type="ChEBI" id="CHEBI:78346"/>
        <dbReference type="ChEBI" id="CHEBI:456216"/>
        <dbReference type="EC" id="2.7.1.15"/>
    </reaction>
</comment>
<protein>
    <recommendedName>
        <fullName evidence="3 12">Ribokinase</fullName>
        <shortName evidence="12">RK</shortName>
        <ecNumber evidence="2 12">2.7.1.15</ecNumber>
    </recommendedName>
</protein>
<dbReference type="PROSITE" id="PS00584">
    <property type="entry name" value="PFKB_KINASES_2"/>
    <property type="match status" value="1"/>
</dbReference>
<dbReference type="InterPro" id="IPR011877">
    <property type="entry name" value="Ribokinase"/>
</dbReference>
<comment type="cofactor">
    <cofactor evidence="12">
        <name>Mg(2+)</name>
        <dbReference type="ChEBI" id="CHEBI:18420"/>
    </cofactor>
    <text evidence="12">Requires a divalent cation, most likely magnesium in vivo, as an electrophilic catalyst to aid phosphoryl group transfer. It is the chelate of the metal and the nucleotide that is the actual substrate.</text>
</comment>
<feature type="binding site" evidence="12">
    <location>
        <position position="179"/>
    </location>
    <ligand>
        <name>ATP</name>
        <dbReference type="ChEBI" id="CHEBI:30616"/>
    </ligand>
</feature>